<keyword evidence="3" id="KW-0175">Coiled coil</keyword>
<evidence type="ECO:0000313" key="6">
    <source>
        <dbReference type="Proteomes" id="UP000095492"/>
    </source>
</evidence>
<protein>
    <submittedName>
        <fullName evidence="5">Site-specific recombinase XerD</fullName>
    </submittedName>
</protein>
<dbReference type="Gene3D" id="1.10.150.130">
    <property type="match status" value="1"/>
</dbReference>
<evidence type="ECO:0000256" key="3">
    <source>
        <dbReference type="SAM" id="Coils"/>
    </source>
</evidence>
<gene>
    <name evidence="5" type="ORF">ERS852448_02576</name>
</gene>
<proteinExistence type="predicted"/>
<evidence type="ECO:0000259" key="4">
    <source>
        <dbReference type="PROSITE" id="PS51898"/>
    </source>
</evidence>
<dbReference type="EMBL" id="CYYA01000022">
    <property type="protein sequence ID" value="CUN22702.1"/>
    <property type="molecule type" value="Genomic_DNA"/>
</dbReference>
<dbReference type="Proteomes" id="UP000095492">
    <property type="component" value="Unassembled WGS sequence"/>
</dbReference>
<dbReference type="AlphaFoldDB" id="A0A173V5Y3"/>
<evidence type="ECO:0000313" key="5">
    <source>
        <dbReference type="EMBL" id="CUN22702.1"/>
    </source>
</evidence>
<feature type="domain" description="Tyr recombinase" evidence="4">
    <location>
        <begin position="210"/>
        <end position="417"/>
    </location>
</feature>
<dbReference type="STRING" id="39490.ERS852448_02576"/>
<sequence length="436" mass="51278">MFFHTDAEALSNIECRAREKTLDSVLNEIKNMEKEYYLAQHNYKIYYSEKDQRYRTYVKNDDEKRKPLTSTTLEGLEKKLVVFYKKREEAKVLERPTFEILYPMFLKYKEKETSCANAHKLNWVWEKYYKEDALVTKYLDEITVAFLKEWYLDKIEQLHLTNKQFKEMKSLLNMLYDYAIDSSIIKYNVSRNVRNISYKKFAQPKKKTAEEQIFMGKEETSVIELAMKQYKKTKNVAYLAIGLNFTLGLRVGELVALKKEDFSEKVVHIQRQEVKKYIHDESGAVKRDGYEVVWYTKTRESNREIVLTSNAKIFFKLICQINEQKGFCSEYLLLNAQGERMHNDAINNTLRRINKKIETSQKGNHSIRKTCISNLAASKLLSDEEIRMFAGHKDISTTQQSYIFATEPLEDRVSAYEAAISGKMPDVNVFKGVQTI</sequence>
<evidence type="ECO:0000256" key="1">
    <source>
        <dbReference type="ARBA" id="ARBA00023125"/>
    </source>
</evidence>
<organism evidence="5 6">
    <name type="scientific">Eubacterium ramulus</name>
    <dbReference type="NCBI Taxonomy" id="39490"/>
    <lineage>
        <taxon>Bacteria</taxon>
        <taxon>Bacillati</taxon>
        <taxon>Bacillota</taxon>
        <taxon>Clostridia</taxon>
        <taxon>Eubacteriales</taxon>
        <taxon>Eubacteriaceae</taxon>
        <taxon>Eubacterium</taxon>
    </lineage>
</organism>
<dbReference type="InterPro" id="IPR011010">
    <property type="entry name" value="DNA_brk_join_enz"/>
</dbReference>
<dbReference type="PROSITE" id="PS51898">
    <property type="entry name" value="TYR_RECOMBINASE"/>
    <property type="match status" value="1"/>
</dbReference>
<dbReference type="InterPro" id="IPR013762">
    <property type="entry name" value="Integrase-like_cat_sf"/>
</dbReference>
<keyword evidence="1" id="KW-0238">DNA-binding</keyword>
<dbReference type="GO" id="GO:0003677">
    <property type="term" value="F:DNA binding"/>
    <property type="evidence" value="ECO:0007669"/>
    <property type="project" value="UniProtKB-KW"/>
</dbReference>
<dbReference type="InterPro" id="IPR002104">
    <property type="entry name" value="Integrase_catalytic"/>
</dbReference>
<dbReference type="Gene3D" id="1.10.443.10">
    <property type="entry name" value="Intergrase catalytic core"/>
    <property type="match status" value="1"/>
</dbReference>
<reference evidence="5 6" key="1">
    <citation type="submission" date="2015-09" db="EMBL/GenBank/DDBJ databases">
        <authorList>
            <consortium name="Pathogen Informatics"/>
        </authorList>
    </citation>
    <scope>NUCLEOTIDE SEQUENCE [LARGE SCALE GENOMIC DNA]</scope>
    <source>
        <strain evidence="5 6">2789STDY5608891</strain>
    </source>
</reference>
<dbReference type="GO" id="GO:0006310">
    <property type="term" value="P:DNA recombination"/>
    <property type="evidence" value="ECO:0007669"/>
    <property type="project" value="UniProtKB-KW"/>
</dbReference>
<keyword evidence="2" id="KW-0233">DNA recombination</keyword>
<dbReference type="RefSeq" id="WP_207642790.1">
    <property type="nucleotide sequence ID" value="NZ_CP173382.1"/>
</dbReference>
<dbReference type="Pfam" id="PF00589">
    <property type="entry name" value="Phage_integrase"/>
    <property type="match status" value="1"/>
</dbReference>
<dbReference type="InterPro" id="IPR010998">
    <property type="entry name" value="Integrase_recombinase_N"/>
</dbReference>
<accession>A0A173V5Y3</accession>
<feature type="coiled-coil region" evidence="3">
    <location>
        <begin position="15"/>
        <end position="42"/>
    </location>
</feature>
<dbReference type="GeneID" id="97390183"/>
<evidence type="ECO:0000256" key="2">
    <source>
        <dbReference type="ARBA" id="ARBA00023172"/>
    </source>
</evidence>
<name>A0A173V5Y3_EUBRA</name>
<dbReference type="GO" id="GO:0015074">
    <property type="term" value="P:DNA integration"/>
    <property type="evidence" value="ECO:0007669"/>
    <property type="project" value="InterPro"/>
</dbReference>
<dbReference type="SUPFAM" id="SSF56349">
    <property type="entry name" value="DNA breaking-rejoining enzymes"/>
    <property type="match status" value="1"/>
</dbReference>